<comment type="cofactor">
    <cofactor evidence="1">
        <name>pyridoxal 5'-phosphate</name>
        <dbReference type="ChEBI" id="CHEBI:597326"/>
    </cofactor>
</comment>
<dbReference type="SUPFAM" id="SSF53686">
    <property type="entry name" value="Tryptophan synthase beta subunit-like PLP-dependent enzymes"/>
    <property type="match status" value="1"/>
</dbReference>
<evidence type="ECO:0000259" key="5">
    <source>
        <dbReference type="Pfam" id="PF00291"/>
    </source>
</evidence>
<dbReference type="InterPro" id="IPR050214">
    <property type="entry name" value="Cys_Synth/Cystath_Beta-Synth"/>
</dbReference>
<dbReference type="Gene3D" id="3.40.50.1100">
    <property type="match status" value="2"/>
</dbReference>
<gene>
    <name evidence="6" type="ORF">F4556_007190</name>
</gene>
<dbReference type="RefSeq" id="WP_184923763.1">
    <property type="nucleotide sequence ID" value="NZ_JACHJR010000001.1"/>
</dbReference>
<evidence type="ECO:0000256" key="3">
    <source>
        <dbReference type="ARBA" id="ARBA00022898"/>
    </source>
</evidence>
<evidence type="ECO:0000256" key="4">
    <source>
        <dbReference type="SAM" id="MobiDB-lite"/>
    </source>
</evidence>
<dbReference type="CDD" id="cd01561">
    <property type="entry name" value="CBS_like"/>
    <property type="match status" value="1"/>
</dbReference>
<evidence type="ECO:0000256" key="1">
    <source>
        <dbReference type="ARBA" id="ARBA00001933"/>
    </source>
</evidence>
<proteinExistence type="inferred from homology"/>
<sequence>MDAHESVLDLIGRTPLVRVRMPDGDAGAAVYAKLEYLSVGGSVKDRIAAHMVRRAEADGLLRPGGTIVEATSGNTGIGLALVAAEQGYRSVVVVSDRVSGEKTATLRALGAEVVIRPAGLPREHPDHPVNTAARLAATTPGAWLADQYDNPANPEAHYLSTGPEIWRQTDGRVTHLVSCIGTGGTISGTGRYLKEASGGSVQVIGADPASSVYGGGDGSPYFIEAAGHFRHPDTLADTWPKSYHQDVVDRVLPVTDRDALLTLRQVAREQGLLVGGSSGTALAAARRVAAEAGPGALVVVILPDSGRQYLSKYFDDTWMLRLGFLDGDPDRSRVADAAPTGDDAPPLPYLNSHCTVGDALTALRARADAGAPAELPTGPCPDGRRPTAPELTGSVTLPDLESALLDGRAAPSDPLGSHPGPPLPHFGHGESAATALAELTVQERQFAVVLRDGRAMSLVRAADLRAVCPQD</sequence>
<organism evidence="6 7">
    <name type="scientific">Kitasatospora gansuensis</name>
    <dbReference type="NCBI Taxonomy" id="258050"/>
    <lineage>
        <taxon>Bacteria</taxon>
        <taxon>Bacillati</taxon>
        <taxon>Actinomycetota</taxon>
        <taxon>Actinomycetes</taxon>
        <taxon>Kitasatosporales</taxon>
        <taxon>Streptomycetaceae</taxon>
        <taxon>Kitasatospora</taxon>
    </lineage>
</organism>
<comment type="caution">
    <text evidence="6">The sequence shown here is derived from an EMBL/GenBank/DDBJ whole genome shotgun (WGS) entry which is preliminary data.</text>
</comment>
<dbReference type="FunFam" id="3.40.50.1100:FF:000003">
    <property type="entry name" value="Cystathionine beta-synthase"/>
    <property type="match status" value="1"/>
</dbReference>
<feature type="region of interest" description="Disordered" evidence="4">
    <location>
        <begin position="406"/>
        <end position="429"/>
    </location>
</feature>
<keyword evidence="3" id="KW-0663">Pyridoxal phosphate</keyword>
<dbReference type="EMBL" id="JACHJR010000001">
    <property type="protein sequence ID" value="MBB4951655.1"/>
    <property type="molecule type" value="Genomic_DNA"/>
</dbReference>
<feature type="domain" description="Tryptophan synthase beta chain-like PALP" evidence="5">
    <location>
        <begin position="8"/>
        <end position="304"/>
    </location>
</feature>
<dbReference type="Pfam" id="PF00291">
    <property type="entry name" value="PALP"/>
    <property type="match status" value="1"/>
</dbReference>
<protein>
    <submittedName>
        <fullName evidence="6">Cystathionine beta-synthase</fullName>
        <ecNumber evidence="6">4.2.1.22</ecNumber>
    </submittedName>
</protein>
<evidence type="ECO:0000313" key="6">
    <source>
        <dbReference type="EMBL" id="MBB4951655.1"/>
    </source>
</evidence>
<dbReference type="PANTHER" id="PTHR10314">
    <property type="entry name" value="CYSTATHIONINE BETA-SYNTHASE"/>
    <property type="match status" value="1"/>
</dbReference>
<reference evidence="6 7" key="1">
    <citation type="submission" date="2020-08" db="EMBL/GenBank/DDBJ databases">
        <title>Sequencing the genomes of 1000 actinobacteria strains.</title>
        <authorList>
            <person name="Klenk H.-P."/>
        </authorList>
    </citation>
    <scope>NUCLEOTIDE SEQUENCE [LARGE SCALE GENOMIC DNA]</scope>
    <source>
        <strain evidence="6 7">DSM 44786</strain>
    </source>
</reference>
<evidence type="ECO:0000313" key="7">
    <source>
        <dbReference type="Proteomes" id="UP000573327"/>
    </source>
</evidence>
<accession>A0A7W7SJK5</accession>
<keyword evidence="7" id="KW-1185">Reference proteome</keyword>
<comment type="similarity">
    <text evidence="2">Belongs to the cysteine synthase/cystathionine beta-synthase family.</text>
</comment>
<dbReference type="GO" id="GO:0004122">
    <property type="term" value="F:cystathionine beta-synthase activity"/>
    <property type="evidence" value="ECO:0007669"/>
    <property type="project" value="UniProtKB-EC"/>
</dbReference>
<dbReference type="GO" id="GO:0044272">
    <property type="term" value="P:sulfur compound biosynthetic process"/>
    <property type="evidence" value="ECO:0007669"/>
    <property type="project" value="UniProtKB-ARBA"/>
</dbReference>
<feature type="region of interest" description="Disordered" evidence="4">
    <location>
        <begin position="370"/>
        <end position="391"/>
    </location>
</feature>
<dbReference type="InterPro" id="IPR036052">
    <property type="entry name" value="TrpB-like_PALP_sf"/>
</dbReference>
<keyword evidence="6" id="KW-0456">Lyase</keyword>
<dbReference type="GO" id="GO:0009069">
    <property type="term" value="P:serine family amino acid metabolic process"/>
    <property type="evidence" value="ECO:0007669"/>
    <property type="project" value="UniProtKB-ARBA"/>
</dbReference>
<dbReference type="EC" id="4.2.1.22" evidence="6"/>
<dbReference type="GO" id="GO:0006534">
    <property type="term" value="P:cysteine metabolic process"/>
    <property type="evidence" value="ECO:0007669"/>
    <property type="project" value="UniProtKB-ARBA"/>
</dbReference>
<dbReference type="InterPro" id="IPR001926">
    <property type="entry name" value="TrpB-like_PALP"/>
</dbReference>
<evidence type="ECO:0000256" key="2">
    <source>
        <dbReference type="ARBA" id="ARBA00007103"/>
    </source>
</evidence>
<dbReference type="AlphaFoldDB" id="A0A7W7SJK5"/>
<dbReference type="Proteomes" id="UP000573327">
    <property type="component" value="Unassembled WGS sequence"/>
</dbReference>
<name>A0A7W7SJK5_9ACTN</name>